<accession>A0AAV1F4R1</accession>
<organism evidence="2 3">
    <name type="scientific">Xyrichtys novacula</name>
    <name type="common">Pearly razorfish</name>
    <name type="synonym">Hemipteronotus novacula</name>
    <dbReference type="NCBI Taxonomy" id="13765"/>
    <lineage>
        <taxon>Eukaryota</taxon>
        <taxon>Metazoa</taxon>
        <taxon>Chordata</taxon>
        <taxon>Craniata</taxon>
        <taxon>Vertebrata</taxon>
        <taxon>Euteleostomi</taxon>
        <taxon>Actinopterygii</taxon>
        <taxon>Neopterygii</taxon>
        <taxon>Teleostei</taxon>
        <taxon>Neoteleostei</taxon>
        <taxon>Acanthomorphata</taxon>
        <taxon>Eupercaria</taxon>
        <taxon>Labriformes</taxon>
        <taxon>Labridae</taxon>
        <taxon>Xyrichtys</taxon>
    </lineage>
</organism>
<dbReference type="AlphaFoldDB" id="A0AAV1F4R1"/>
<feature type="compositionally biased region" description="Gly residues" evidence="1">
    <location>
        <begin position="99"/>
        <end position="109"/>
    </location>
</feature>
<evidence type="ECO:0000313" key="2">
    <source>
        <dbReference type="EMBL" id="CAJ1055562.1"/>
    </source>
</evidence>
<proteinExistence type="predicted"/>
<gene>
    <name evidence="2" type="ORF">XNOV1_A030369</name>
</gene>
<reference evidence="2" key="1">
    <citation type="submission" date="2023-08" db="EMBL/GenBank/DDBJ databases">
        <authorList>
            <person name="Alioto T."/>
            <person name="Alioto T."/>
            <person name="Gomez Garrido J."/>
        </authorList>
    </citation>
    <scope>NUCLEOTIDE SEQUENCE</scope>
</reference>
<dbReference type="Proteomes" id="UP001178508">
    <property type="component" value="Chromosome 4"/>
</dbReference>
<evidence type="ECO:0000256" key="1">
    <source>
        <dbReference type="SAM" id="MobiDB-lite"/>
    </source>
</evidence>
<dbReference type="EMBL" id="OY660867">
    <property type="protein sequence ID" value="CAJ1055562.1"/>
    <property type="molecule type" value="Genomic_DNA"/>
</dbReference>
<name>A0AAV1F4R1_XYRNO</name>
<evidence type="ECO:0000313" key="3">
    <source>
        <dbReference type="Proteomes" id="UP001178508"/>
    </source>
</evidence>
<protein>
    <submittedName>
        <fullName evidence="2">Uncharacterized protein</fullName>
    </submittedName>
</protein>
<keyword evidence="3" id="KW-1185">Reference proteome</keyword>
<feature type="region of interest" description="Disordered" evidence="1">
    <location>
        <begin position="54"/>
        <end position="109"/>
    </location>
</feature>
<sequence>MQSLWTAATRLGDQRLSATSATKSRVVADVASPEVAFKCLNFGSDSVPRQPIRALLSSTNRQSKEEEKKNHNGGAAYHCHELSPSPVRLGVRVLPGPQLQGGGMGKGGP</sequence>